<dbReference type="SMART" id="SM00729">
    <property type="entry name" value="Elp3"/>
    <property type="match status" value="1"/>
</dbReference>
<dbReference type="PIRSF" id="PIRSF037420">
    <property type="entry name" value="PQQ_syn_pqqE"/>
    <property type="match status" value="1"/>
</dbReference>
<dbReference type="AlphaFoldDB" id="C0CIK0"/>
<dbReference type="PATRIC" id="fig|476272.21.peg.3669"/>
<evidence type="ECO:0000256" key="4">
    <source>
        <dbReference type="ARBA" id="ARBA00022723"/>
    </source>
</evidence>
<accession>C0CIK0</accession>
<dbReference type="PANTHER" id="PTHR11228:SF7">
    <property type="entry name" value="PQQA PEPTIDE CYCLASE"/>
    <property type="match status" value="1"/>
</dbReference>
<dbReference type="RefSeq" id="WP_005946052.1">
    <property type="nucleotide sequence ID" value="NZ_CP136423.1"/>
</dbReference>
<dbReference type="GO" id="GO:0032324">
    <property type="term" value="P:molybdopterin cofactor biosynthetic process"/>
    <property type="evidence" value="ECO:0007669"/>
    <property type="project" value="UniProtKB-ARBA"/>
</dbReference>
<evidence type="ECO:0000256" key="6">
    <source>
        <dbReference type="ARBA" id="ARBA00023004"/>
    </source>
</evidence>
<gene>
    <name evidence="9" type="ORF">RUMHYD_00664</name>
</gene>
<dbReference type="CDD" id="cd01335">
    <property type="entry name" value="Radical_SAM"/>
    <property type="match status" value="1"/>
</dbReference>
<comment type="caution">
    <text evidence="9">The sequence shown here is derived from an EMBL/GenBank/DDBJ whole genome shotgun (WGS) entry which is preliminary data.</text>
</comment>
<dbReference type="eggNOG" id="COG0535">
    <property type="taxonomic scope" value="Bacteria"/>
</dbReference>
<dbReference type="Proteomes" id="UP000003100">
    <property type="component" value="Unassembled WGS sequence"/>
</dbReference>
<evidence type="ECO:0000259" key="8">
    <source>
        <dbReference type="PROSITE" id="PS51918"/>
    </source>
</evidence>
<name>C0CIK0_BLAHS</name>
<comment type="cofactor">
    <cofactor evidence="1">
        <name>[4Fe-4S] cluster</name>
        <dbReference type="ChEBI" id="CHEBI:49883"/>
    </cofactor>
</comment>
<dbReference type="InterPro" id="IPR006638">
    <property type="entry name" value="Elp3/MiaA/NifB-like_rSAM"/>
</dbReference>
<evidence type="ECO:0000256" key="1">
    <source>
        <dbReference type="ARBA" id="ARBA00001966"/>
    </source>
</evidence>
<dbReference type="SUPFAM" id="SSF102114">
    <property type="entry name" value="Radical SAM enzymes"/>
    <property type="match status" value="1"/>
</dbReference>
<protein>
    <recommendedName>
        <fullName evidence="8">Radical SAM core domain-containing protein</fullName>
    </recommendedName>
</protein>
<dbReference type="InterPro" id="IPR050377">
    <property type="entry name" value="Radical_SAM_PqqE_MftC-like"/>
</dbReference>
<evidence type="ECO:0000256" key="2">
    <source>
        <dbReference type="ARBA" id="ARBA00022485"/>
    </source>
</evidence>
<dbReference type="EMBL" id="ACBZ01000024">
    <property type="protein sequence ID" value="EEG50383.1"/>
    <property type="molecule type" value="Genomic_DNA"/>
</dbReference>
<keyword evidence="2" id="KW-0004">4Fe-4S</keyword>
<keyword evidence="10" id="KW-1185">Reference proteome</keyword>
<evidence type="ECO:0000313" key="10">
    <source>
        <dbReference type="Proteomes" id="UP000003100"/>
    </source>
</evidence>
<organism evidence="9 10">
    <name type="scientific">Blautia hydrogenotrophica (strain DSM 10507 / JCM 14656 / S5a33)</name>
    <name type="common">Ruminococcus hydrogenotrophicus</name>
    <dbReference type="NCBI Taxonomy" id="476272"/>
    <lineage>
        <taxon>Bacteria</taxon>
        <taxon>Bacillati</taxon>
        <taxon>Bacillota</taxon>
        <taxon>Clostridia</taxon>
        <taxon>Lachnospirales</taxon>
        <taxon>Lachnospiraceae</taxon>
        <taxon>Blautia</taxon>
    </lineage>
</organism>
<dbReference type="InterPro" id="IPR013785">
    <property type="entry name" value="Aldolase_TIM"/>
</dbReference>
<dbReference type="SFLD" id="SFLDG01067">
    <property type="entry name" value="SPASM/twitch_domain_containing"/>
    <property type="match status" value="1"/>
</dbReference>
<keyword evidence="4" id="KW-0479">Metal-binding</keyword>
<dbReference type="InterPro" id="IPR007197">
    <property type="entry name" value="rSAM"/>
</dbReference>
<dbReference type="PROSITE" id="PS01305">
    <property type="entry name" value="MOAA_NIFB_PQQE"/>
    <property type="match status" value="1"/>
</dbReference>
<keyword evidence="3" id="KW-0949">S-adenosyl-L-methionine</keyword>
<dbReference type="Pfam" id="PF04055">
    <property type="entry name" value="Radical_SAM"/>
    <property type="match status" value="1"/>
</dbReference>
<dbReference type="SFLD" id="SFLDG01386">
    <property type="entry name" value="main_SPASM_domain-containing"/>
    <property type="match status" value="1"/>
</dbReference>
<evidence type="ECO:0000256" key="3">
    <source>
        <dbReference type="ARBA" id="ARBA00022691"/>
    </source>
</evidence>
<keyword evidence="5" id="KW-0560">Oxidoreductase</keyword>
<dbReference type="GeneID" id="86821297"/>
<evidence type="ECO:0000256" key="5">
    <source>
        <dbReference type="ARBA" id="ARBA00023002"/>
    </source>
</evidence>
<dbReference type="InterPro" id="IPR058240">
    <property type="entry name" value="rSAM_sf"/>
</dbReference>
<proteinExistence type="predicted"/>
<keyword evidence="7" id="KW-0411">Iron-sulfur</keyword>
<dbReference type="Gene3D" id="3.20.20.70">
    <property type="entry name" value="Aldolase class I"/>
    <property type="match status" value="1"/>
</dbReference>
<sequence length="364" mass="41609">MTGGGFEPVCERNEGADPFYRAVRERAFADAIPISGTFELTCRCNFDCRMCYVHLKPEEMPRYGRELSAKEWLKVAEDARAAGTVWLCVTGGEPLMHPEFETIWRGLTGMGFFITLQTNASLIDERAAKLLEECPPVGVKATLYGASDEVYEAVCRVRDGFSKTDRGLRTLRKLGIPVQLVSTVIRQNEADLPRMADYARDNGLPYLATGNVKPSVRTPDSQAREARVQEKLNEAKRREILHCLKGSPVKIERKPCTYCRDYRLGYWVTWNGFMRFCSFMNEPDIPVRGQVFSEAWKELLIYEETLDWPEECKTCRARSVCRKCAGTLAVECGGPRQVTDEFCGRIKQYYDEWKGDEDIWDKYT</sequence>
<dbReference type="GO" id="GO:0051539">
    <property type="term" value="F:4 iron, 4 sulfur cluster binding"/>
    <property type="evidence" value="ECO:0007669"/>
    <property type="project" value="UniProtKB-KW"/>
</dbReference>
<feature type="domain" description="Radical SAM core" evidence="8">
    <location>
        <begin position="30"/>
        <end position="250"/>
    </location>
</feature>
<dbReference type="InterPro" id="IPR017200">
    <property type="entry name" value="PqqE-like"/>
</dbReference>
<reference evidence="9 10" key="2">
    <citation type="submission" date="2009-02" db="EMBL/GenBank/DDBJ databases">
        <title>Draft genome sequence of Blautia hydrogenotrophica DSM 10507 (Ruminococcus hydrogenotrophicus DSM 10507).</title>
        <authorList>
            <person name="Sudarsanam P."/>
            <person name="Ley R."/>
            <person name="Guruge J."/>
            <person name="Turnbaugh P.J."/>
            <person name="Mahowald M."/>
            <person name="Liep D."/>
            <person name="Gordon J."/>
        </authorList>
    </citation>
    <scope>NUCLEOTIDE SEQUENCE [LARGE SCALE GENOMIC DNA]</scope>
    <source>
        <strain evidence="10">DSM 10507 / JCM 14656 / S5a33</strain>
    </source>
</reference>
<evidence type="ECO:0000313" key="9">
    <source>
        <dbReference type="EMBL" id="EEG50383.1"/>
    </source>
</evidence>
<keyword evidence="6" id="KW-0408">Iron</keyword>
<dbReference type="InterPro" id="IPR000385">
    <property type="entry name" value="MoaA_NifB_PqqE_Fe-S-bd_CS"/>
</dbReference>
<reference evidence="9 10" key="1">
    <citation type="submission" date="2009-01" db="EMBL/GenBank/DDBJ databases">
        <authorList>
            <person name="Fulton L."/>
            <person name="Clifton S."/>
            <person name="Fulton B."/>
            <person name="Xu J."/>
            <person name="Minx P."/>
            <person name="Pepin K.H."/>
            <person name="Johnson M."/>
            <person name="Bhonagiri V."/>
            <person name="Nash W.E."/>
            <person name="Mardis E.R."/>
            <person name="Wilson R.K."/>
        </authorList>
    </citation>
    <scope>NUCLEOTIDE SEQUENCE [LARGE SCALE GENOMIC DNA]</scope>
    <source>
        <strain evidence="10">DSM 10507 / JCM 14656 / S5a33</strain>
    </source>
</reference>
<dbReference type="HOGENOM" id="CLU_009273_4_2_9"/>
<dbReference type="SFLD" id="SFLDS00029">
    <property type="entry name" value="Radical_SAM"/>
    <property type="match status" value="1"/>
</dbReference>
<evidence type="ECO:0000256" key="7">
    <source>
        <dbReference type="ARBA" id="ARBA00023014"/>
    </source>
</evidence>
<dbReference type="PANTHER" id="PTHR11228">
    <property type="entry name" value="RADICAL SAM DOMAIN PROTEIN"/>
    <property type="match status" value="1"/>
</dbReference>
<dbReference type="GO" id="GO:0016491">
    <property type="term" value="F:oxidoreductase activity"/>
    <property type="evidence" value="ECO:0007669"/>
    <property type="project" value="UniProtKB-KW"/>
</dbReference>
<dbReference type="GO" id="GO:0046872">
    <property type="term" value="F:metal ion binding"/>
    <property type="evidence" value="ECO:0007669"/>
    <property type="project" value="UniProtKB-KW"/>
</dbReference>
<dbReference type="PROSITE" id="PS51918">
    <property type="entry name" value="RADICAL_SAM"/>
    <property type="match status" value="1"/>
</dbReference>